<name>A0AC60QQQ9_IXOPE</name>
<evidence type="ECO:0000313" key="1">
    <source>
        <dbReference type="EMBL" id="KAG0437354.1"/>
    </source>
</evidence>
<evidence type="ECO:0000313" key="2">
    <source>
        <dbReference type="Proteomes" id="UP000805193"/>
    </source>
</evidence>
<reference evidence="1 2" key="1">
    <citation type="journal article" date="2020" name="Cell">
        <title>Large-Scale Comparative Analyses of Tick Genomes Elucidate Their Genetic Diversity and Vector Capacities.</title>
        <authorList>
            <consortium name="Tick Genome and Microbiome Consortium (TIGMIC)"/>
            <person name="Jia N."/>
            <person name="Wang J."/>
            <person name="Shi W."/>
            <person name="Du L."/>
            <person name="Sun Y."/>
            <person name="Zhan W."/>
            <person name="Jiang J.F."/>
            <person name="Wang Q."/>
            <person name="Zhang B."/>
            <person name="Ji P."/>
            <person name="Bell-Sakyi L."/>
            <person name="Cui X.M."/>
            <person name="Yuan T.T."/>
            <person name="Jiang B.G."/>
            <person name="Yang W.F."/>
            <person name="Lam T.T."/>
            <person name="Chang Q.C."/>
            <person name="Ding S.J."/>
            <person name="Wang X.J."/>
            <person name="Zhu J.G."/>
            <person name="Ruan X.D."/>
            <person name="Zhao L."/>
            <person name="Wei J.T."/>
            <person name="Ye R.Z."/>
            <person name="Que T.C."/>
            <person name="Du C.H."/>
            <person name="Zhou Y.H."/>
            <person name="Cheng J.X."/>
            <person name="Dai P.F."/>
            <person name="Guo W.B."/>
            <person name="Han X.H."/>
            <person name="Huang E.J."/>
            <person name="Li L.F."/>
            <person name="Wei W."/>
            <person name="Gao Y.C."/>
            <person name="Liu J.Z."/>
            <person name="Shao H.Z."/>
            <person name="Wang X."/>
            <person name="Wang C.C."/>
            <person name="Yang T.C."/>
            <person name="Huo Q.B."/>
            <person name="Li W."/>
            <person name="Chen H.Y."/>
            <person name="Chen S.E."/>
            <person name="Zhou L.G."/>
            <person name="Ni X.B."/>
            <person name="Tian J.H."/>
            <person name="Sheng Y."/>
            <person name="Liu T."/>
            <person name="Pan Y.S."/>
            <person name="Xia L.Y."/>
            <person name="Li J."/>
            <person name="Zhao F."/>
            <person name="Cao W.C."/>
        </authorList>
    </citation>
    <scope>NUCLEOTIDE SEQUENCE [LARGE SCALE GENOMIC DNA]</scope>
    <source>
        <strain evidence="1">Iper-2018</strain>
    </source>
</reference>
<dbReference type="Proteomes" id="UP000805193">
    <property type="component" value="Unassembled WGS sequence"/>
</dbReference>
<proteinExistence type="predicted"/>
<sequence>MRVVDLKRELKSRNLSTVGTKSELLERLQAATECPEDVLAGVEWEPASLESYDDTSADAPLPDTSLTLTEGMAHTGLLDASETECPRTPDRPYPGIEVSQDMSFLTAPESTTATVPLVRSAEEDIDQNLASSTGTITGLKVKANGGDTMNDAVNRTYAQRLGELEKSMNEWIQRLEDGARRDDPNLREEICHLRVKVAELELRVEKLEKKPRSPSAEMELNPPAVEAIYEIRNSTDVGNKTEDEVSERSHTDLTGWQQNEILSALRDTGTQCDTDDFQESPHNSEDLRDCTVKFAPEKHVSDIAEKRMDSIQPTFKEEQIRPPPGIQREIIIAGDGNVARIARALIEEIRAPQSLEFVMNRTATTQVVHELLETYEEKARNVPRLYILHVGVNDILRGEQPDAIVERLRIKWTNRKASLAICSVPESDRRGKRIHAATMLLNARLKQLCKSMKARFIDLSRELTSKGTMQKDGLQYGEEGIRVVTERLGAVASRFLGLRRRDKDLRLKAQVKGHQPPLSNQSEYILQPQSEQLAQVPTFPEIRRRDDIVEGGHARQRELSNVNSENGSTCIPGVTPFPWLRPAPGRHDAAGGLKATDGEEVWAYYGLGKDKHGLDRSHSVLLMGDFNGHLVELDRREDKNGQMLRQLAEDLELEILNLREECEGKHTWMVRDKKTCIDYALASKRLSNRLQKIVVDDNGELSVGSDHSTILLHFGAIQRPRSRPKRALTFRLREGDIEAVCQDFEESEQRMNATTYEEYATELRQAVAKRSVARSAQGKRRLVPWWDAEIGKAIRYRQDANREHREALKLFGKGSETLQLWEEYQRRKALTQAIVEKKKQAHDCKEMADIRKGGKKAGEKFWRYIGSLDRKDSSPQLVDPDNGSEVKNIKELLGEYLYTLFGTEQMNCNQEGMKDEIPHLEDAPQSTTADQNATVVGRVQVERALARLNGSTAQGLDGISAKVLKGLGPDAREHLAHLFSRICCGDDPIPSDWRRGRVSFIPKTGGNKQLLHDYRPLTVTPVAYRMFATIMNGRITQWAEESGILTELQNGFRRGRRLEDNLFTLTQCIEIARREKRPMITCFLDIAKAYDCIPHTMLLKRLKQLNMPETWVALIQRLYDKNVVTASFNGVKSDEVTVEKGLRQGCPLSPTLYMLYASSMERALEKTAIGFSLTHLQHGEVITWRLPGLAYADDLVLIADSEGDMRKLLATCETEADQLQLRFNAHKSATVIFSREEETIEPFILQGAAIPVCTKYRYLGVTLSATENYLAEYHQNLRTSSVRKRNVLRRRCLWSCDQYVVTRELWKVVAVPGLTFGNSVIGIPSELREYLERRQRDVGRQALGCHGRVANELVEGDVGWSSFEAREASSKLEYYARLRHMDEDRWARRLFMYIHLKNIHSTWRNRVTRLGTKFGAFCMSDEPQAEKDWVRKVRTQIKAVERERWTSGMQQHTSMHLYASFKTEIAPLTFCKNTLGSRLLIEARGGALRTRHACGEDEETTQHLLLTCQRLLPAPIGESHIEQALGFTNEHDHMACSRQRLEAWWKVRR</sequence>
<organism evidence="1 2">
    <name type="scientific">Ixodes persulcatus</name>
    <name type="common">Taiga tick</name>
    <dbReference type="NCBI Taxonomy" id="34615"/>
    <lineage>
        <taxon>Eukaryota</taxon>
        <taxon>Metazoa</taxon>
        <taxon>Ecdysozoa</taxon>
        <taxon>Arthropoda</taxon>
        <taxon>Chelicerata</taxon>
        <taxon>Arachnida</taxon>
        <taxon>Acari</taxon>
        <taxon>Parasitiformes</taxon>
        <taxon>Ixodida</taxon>
        <taxon>Ixodoidea</taxon>
        <taxon>Ixodidae</taxon>
        <taxon>Ixodinae</taxon>
        <taxon>Ixodes</taxon>
    </lineage>
</organism>
<dbReference type="EMBL" id="JABSTQ010006428">
    <property type="protein sequence ID" value="KAG0437354.1"/>
    <property type="molecule type" value="Genomic_DNA"/>
</dbReference>
<protein>
    <submittedName>
        <fullName evidence="1">Uncharacterized protein</fullName>
    </submittedName>
</protein>
<gene>
    <name evidence="1" type="ORF">HPB47_017478</name>
</gene>
<comment type="caution">
    <text evidence="1">The sequence shown here is derived from an EMBL/GenBank/DDBJ whole genome shotgun (WGS) entry which is preliminary data.</text>
</comment>
<keyword evidence="2" id="KW-1185">Reference proteome</keyword>
<accession>A0AC60QQQ9</accession>